<evidence type="ECO:0000313" key="4">
    <source>
        <dbReference type="EMBL" id="CAF1223441.1"/>
    </source>
</evidence>
<gene>
    <name evidence="4" type="ORF">EDS130_LOCUS26543</name>
</gene>
<organism evidence="4 5">
    <name type="scientific">Adineta ricciae</name>
    <name type="common">Rotifer</name>
    <dbReference type="NCBI Taxonomy" id="249248"/>
    <lineage>
        <taxon>Eukaryota</taxon>
        <taxon>Metazoa</taxon>
        <taxon>Spiralia</taxon>
        <taxon>Gnathifera</taxon>
        <taxon>Rotifera</taxon>
        <taxon>Eurotatoria</taxon>
        <taxon>Bdelloidea</taxon>
        <taxon>Adinetida</taxon>
        <taxon>Adinetidae</taxon>
        <taxon>Adineta</taxon>
    </lineage>
</organism>
<proteinExistence type="predicted"/>
<dbReference type="CDD" id="cd05403">
    <property type="entry name" value="NT_KNTase_like"/>
    <property type="match status" value="1"/>
</dbReference>
<keyword evidence="2 3" id="KW-0040">ANK repeat</keyword>
<dbReference type="Proteomes" id="UP000663852">
    <property type="component" value="Unassembled WGS sequence"/>
</dbReference>
<dbReference type="SUPFAM" id="SSF48403">
    <property type="entry name" value="Ankyrin repeat"/>
    <property type="match status" value="1"/>
</dbReference>
<evidence type="ECO:0000256" key="1">
    <source>
        <dbReference type="ARBA" id="ARBA00022737"/>
    </source>
</evidence>
<evidence type="ECO:0008006" key="6">
    <source>
        <dbReference type="Google" id="ProtNLM"/>
    </source>
</evidence>
<dbReference type="EMBL" id="CAJNOJ010000162">
    <property type="protein sequence ID" value="CAF1223441.1"/>
    <property type="molecule type" value="Genomic_DNA"/>
</dbReference>
<feature type="repeat" description="ANK" evidence="3">
    <location>
        <begin position="208"/>
        <end position="240"/>
    </location>
</feature>
<sequence length="911" mass="105093">MAFSISFANVLKEDSASIKNQLIELVRSGKSAELQVFLRDRKSSRSLLTSMFTNASTKDYISLLMMAVTAGNDVIVRQILLHSPNMAETIQLRGRIHSVDGTFVDNVTALWCALDRAHFTVARTLIEVGKANVNHGPIHPLLIDAVIRGRLDIVRFLVENEYADINEVKTKDQVECNSSILATMIGQSEMAKYSMKNNAQLEAKMSLGGNTALAVAAINGNLELVRWLCMAGASLTTYNDAKKTPIVLAAENEYFDIVGYFLEQDHREAVFDDLELAAALYILTDKETSKEKSEWSIELLKYSLVKRIQFEVLKVVAEPVDLYSNQRECQTVDEFNQIQADDNRLHVEALLIQERVLLSRDENLSLSWLFDRAMAFVNRNQFDQCLDLILHIFHLSQHGKSQPSPEQYFWLFYTMFKSGEPIPEQRFWEVCDLIFQSVAQDFDPSHKRDQLHLLGLATKIEHSEILSILREINLDYSDIANLYCHGSRTQGTCTSTSDRDLIIVAYSKQKPLTFWEDFDYFHEFQLHKLHNKYDVCVYSVENFEKLLEKNYLLCIQCLFLPKQFVVKEGIDFRSVYLDKYYDPKRIKLVALYEMYVSMGMMRQPKRSSDSEAVSITDDKSQARRDFIFKNLFHGIRFLDLAEQLIETRSIHDLTRVSHLLGTMKEIRGDPTDECALDRVLQFVRVKSTEMQSRLNALVPREPLVGLFKVHITFEYQSNFQEMRTKLKSKHNYSNYQFAILRILDKKDFPHLTATRFYHGEYPSMIPSLEKEIREELADFSIESITITSSISNDGVPNSNMEMKLLWDEQICCFQLCYKVFSCNQRVKNSIKSIISKRKSSQSLQSCLSSYKMTRVDEDKFEYILKVSLSDFDRKTVLEIHDEVMKSSKLGIVASSNIEPELVVYRTNEITQ</sequence>
<dbReference type="PROSITE" id="PS50088">
    <property type="entry name" value="ANK_REPEAT"/>
    <property type="match status" value="1"/>
</dbReference>
<reference evidence="4" key="1">
    <citation type="submission" date="2021-02" db="EMBL/GenBank/DDBJ databases">
        <authorList>
            <person name="Nowell W R."/>
        </authorList>
    </citation>
    <scope>NUCLEOTIDE SEQUENCE</scope>
</reference>
<protein>
    <recommendedName>
        <fullName evidence="6">ANK_REP_REGION domain-containing protein</fullName>
    </recommendedName>
</protein>
<dbReference type="InterPro" id="IPR002110">
    <property type="entry name" value="Ankyrin_rpt"/>
</dbReference>
<dbReference type="Gene3D" id="3.30.460.10">
    <property type="entry name" value="Beta Polymerase, domain 2"/>
    <property type="match status" value="1"/>
</dbReference>
<dbReference type="AlphaFoldDB" id="A0A814Y1R9"/>
<evidence type="ECO:0000313" key="5">
    <source>
        <dbReference type="Proteomes" id="UP000663852"/>
    </source>
</evidence>
<dbReference type="InterPro" id="IPR043519">
    <property type="entry name" value="NT_sf"/>
</dbReference>
<evidence type="ECO:0000256" key="2">
    <source>
        <dbReference type="ARBA" id="ARBA00023043"/>
    </source>
</evidence>
<dbReference type="PANTHER" id="PTHR24173">
    <property type="entry name" value="ANKYRIN REPEAT CONTAINING"/>
    <property type="match status" value="1"/>
</dbReference>
<name>A0A814Y1R9_ADIRI</name>
<accession>A0A814Y1R9</accession>
<dbReference type="Gene3D" id="1.25.40.20">
    <property type="entry name" value="Ankyrin repeat-containing domain"/>
    <property type="match status" value="2"/>
</dbReference>
<dbReference type="InterPro" id="IPR036770">
    <property type="entry name" value="Ankyrin_rpt-contain_sf"/>
</dbReference>
<dbReference type="Pfam" id="PF12796">
    <property type="entry name" value="Ank_2"/>
    <property type="match status" value="2"/>
</dbReference>
<dbReference type="OrthoDB" id="76949at2759"/>
<dbReference type="PANTHER" id="PTHR24173:SF89">
    <property type="entry name" value="ANKYRIN REPEAT DOMAIN 29"/>
    <property type="match status" value="1"/>
</dbReference>
<dbReference type="SUPFAM" id="SSF81301">
    <property type="entry name" value="Nucleotidyltransferase"/>
    <property type="match status" value="1"/>
</dbReference>
<keyword evidence="1" id="KW-0677">Repeat</keyword>
<dbReference type="PROSITE" id="PS50297">
    <property type="entry name" value="ANK_REP_REGION"/>
    <property type="match status" value="1"/>
</dbReference>
<dbReference type="SMART" id="SM00248">
    <property type="entry name" value="ANK"/>
    <property type="match status" value="5"/>
</dbReference>
<evidence type="ECO:0000256" key="3">
    <source>
        <dbReference type="PROSITE-ProRule" id="PRU00023"/>
    </source>
</evidence>
<comment type="caution">
    <text evidence="4">The sequence shown here is derived from an EMBL/GenBank/DDBJ whole genome shotgun (WGS) entry which is preliminary data.</text>
</comment>